<comment type="caution">
    <text evidence="1">The sequence shown here is derived from an EMBL/GenBank/DDBJ whole genome shotgun (WGS) entry which is preliminary data.</text>
</comment>
<gene>
    <name evidence="1" type="ORF">D0809_27090</name>
</gene>
<accession>A0A4Y7U3W2</accession>
<sequence length="130" mass="14718">NLKINQLLVDFKGKFDFLKDGYNMDLVLKSDNSKLYDVFTAFPPKYITWLSKTELKGNTNLLLTVKGNYIASQNIAPDLNLDLKLDNGFVNYNKSAFPVSNLNLDIKTKVQSLNPDLLIVEAKNFSLNIN</sequence>
<evidence type="ECO:0000313" key="1">
    <source>
        <dbReference type="EMBL" id="TEB41130.1"/>
    </source>
</evidence>
<proteinExistence type="predicted"/>
<dbReference type="Proteomes" id="UP000298340">
    <property type="component" value="Unassembled WGS sequence"/>
</dbReference>
<dbReference type="AlphaFoldDB" id="A0A4Y7U3W2"/>
<evidence type="ECO:0008006" key="3">
    <source>
        <dbReference type="Google" id="ProtNLM"/>
    </source>
</evidence>
<reference evidence="1 2" key="1">
    <citation type="journal article" date="2018" name="Syst. Appl. Microbiol.">
        <title>Flavobacterium circumlabens sp. nov. and Flavobacterium cupreum sp. nov., two psychrotrophic species isolated from Antarctic environmental samples.</title>
        <authorList>
            <person name="Kralova S."/>
            <person name="Busse H.J."/>
            <person name="Svec P."/>
            <person name="Maslanova I."/>
            <person name="Stankova E."/>
            <person name="Bartak M."/>
            <person name="Sedlacek I."/>
        </authorList>
    </citation>
    <scope>NUCLEOTIDE SEQUENCE [LARGE SCALE GENOMIC DNA]</scope>
    <source>
        <strain evidence="1 2">CCM 8828</strain>
    </source>
</reference>
<dbReference type="EMBL" id="QWDN01000536">
    <property type="protein sequence ID" value="TEB41130.1"/>
    <property type="molecule type" value="Genomic_DNA"/>
</dbReference>
<protein>
    <recommendedName>
        <fullName evidence="3">Translocation/assembly module TamB</fullName>
    </recommendedName>
</protein>
<evidence type="ECO:0000313" key="2">
    <source>
        <dbReference type="Proteomes" id="UP000298340"/>
    </source>
</evidence>
<feature type="non-terminal residue" evidence="1">
    <location>
        <position position="130"/>
    </location>
</feature>
<feature type="non-terminal residue" evidence="1">
    <location>
        <position position="1"/>
    </location>
</feature>
<name>A0A4Y7U3W2_9FLAO</name>
<organism evidence="1 2">
    <name type="scientific">Flavobacterium circumlabens</name>
    <dbReference type="NCBI Taxonomy" id="2133765"/>
    <lineage>
        <taxon>Bacteria</taxon>
        <taxon>Pseudomonadati</taxon>
        <taxon>Bacteroidota</taxon>
        <taxon>Flavobacteriia</taxon>
        <taxon>Flavobacteriales</taxon>
        <taxon>Flavobacteriaceae</taxon>
        <taxon>Flavobacterium</taxon>
    </lineage>
</organism>